<protein>
    <recommendedName>
        <fullName evidence="5">AIG1-type G domain-containing protein</fullName>
    </recommendedName>
</protein>
<evidence type="ECO:0000313" key="6">
    <source>
        <dbReference type="Ensembl" id="ENSMALP00000026942.1"/>
    </source>
</evidence>
<keyword evidence="7" id="KW-1185">Reference proteome</keyword>
<evidence type="ECO:0000256" key="3">
    <source>
        <dbReference type="ARBA" id="ARBA00023134"/>
    </source>
</evidence>
<dbReference type="PANTHER" id="PTHR10903:SF170">
    <property type="entry name" value="GTPASE IMAP FAMILY MEMBER 7"/>
    <property type="match status" value="1"/>
</dbReference>
<dbReference type="GO" id="GO:0005525">
    <property type="term" value="F:GTP binding"/>
    <property type="evidence" value="ECO:0007669"/>
    <property type="project" value="UniProtKB-KW"/>
</dbReference>
<dbReference type="Gene3D" id="3.40.50.300">
    <property type="entry name" value="P-loop containing nucleotide triphosphate hydrolases"/>
    <property type="match status" value="1"/>
</dbReference>
<dbReference type="FunFam" id="3.40.50.300:FF:000366">
    <property type="entry name" value="GTPase, IMAP family member 2"/>
    <property type="match status" value="1"/>
</dbReference>
<accession>A0A3Q3R5B0</accession>
<dbReference type="InterPro" id="IPR027417">
    <property type="entry name" value="P-loop_NTPase"/>
</dbReference>
<dbReference type="Pfam" id="PF04548">
    <property type="entry name" value="AIG1"/>
    <property type="match status" value="1"/>
</dbReference>
<keyword evidence="4" id="KW-0175">Coiled coil</keyword>
<keyword evidence="2" id="KW-0547">Nucleotide-binding</keyword>
<dbReference type="CDD" id="cd01852">
    <property type="entry name" value="AIG1"/>
    <property type="match status" value="1"/>
</dbReference>
<feature type="coiled-coil region" evidence="4">
    <location>
        <begin position="153"/>
        <end position="242"/>
    </location>
</feature>
<reference evidence="6" key="1">
    <citation type="submission" date="2025-08" db="UniProtKB">
        <authorList>
            <consortium name="Ensembl"/>
        </authorList>
    </citation>
    <scope>IDENTIFICATION</scope>
</reference>
<name>A0A3Q3R5B0_MONAL</name>
<feature type="domain" description="AIG1-type G" evidence="5">
    <location>
        <begin position="7"/>
        <end position="188"/>
    </location>
</feature>
<dbReference type="InterPro" id="IPR045058">
    <property type="entry name" value="GIMA/IAN/Toc"/>
</dbReference>
<keyword evidence="3" id="KW-0342">GTP-binding</keyword>
<dbReference type="STRING" id="43700.ENSMALP00000026942"/>
<dbReference type="InterPro" id="IPR006703">
    <property type="entry name" value="G_AIG1"/>
</dbReference>
<organism evidence="6 7">
    <name type="scientific">Monopterus albus</name>
    <name type="common">Swamp eel</name>
    <dbReference type="NCBI Taxonomy" id="43700"/>
    <lineage>
        <taxon>Eukaryota</taxon>
        <taxon>Metazoa</taxon>
        <taxon>Chordata</taxon>
        <taxon>Craniata</taxon>
        <taxon>Vertebrata</taxon>
        <taxon>Euteleostomi</taxon>
        <taxon>Actinopterygii</taxon>
        <taxon>Neopterygii</taxon>
        <taxon>Teleostei</taxon>
        <taxon>Neoteleostei</taxon>
        <taxon>Acanthomorphata</taxon>
        <taxon>Anabantaria</taxon>
        <taxon>Synbranchiformes</taxon>
        <taxon>Synbranchidae</taxon>
        <taxon>Monopterus</taxon>
    </lineage>
</organism>
<evidence type="ECO:0000313" key="7">
    <source>
        <dbReference type="Proteomes" id="UP000261600"/>
    </source>
</evidence>
<comment type="similarity">
    <text evidence="1">Belongs to the TRAFAC class TrmE-Era-EngA-EngB-Septin-like GTPase superfamily. AIG1/Toc34/Toc159-like paraseptin GTPase family. IAN subfamily.</text>
</comment>
<dbReference type="SUPFAM" id="SSF52540">
    <property type="entry name" value="P-loop containing nucleoside triphosphate hydrolases"/>
    <property type="match status" value="1"/>
</dbReference>
<dbReference type="PROSITE" id="PS51720">
    <property type="entry name" value="G_AIG1"/>
    <property type="match status" value="1"/>
</dbReference>
<evidence type="ECO:0000256" key="4">
    <source>
        <dbReference type="SAM" id="Coils"/>
    </source>
</evidence>
<dbReference type="AlphaFoldDB" id="A0A3Q3R5B0"/>
<sequence length="275" mass="31593">LAGIDGNTRIRIVMVGKTGSGKSSTGNTILGKKPFVAKTSPESVTKKCMKCSVMMDGQEVAILKNIGQCIHLAAPGPHVFLLVIKLDRFTEEEKQTVQHIQDLFGPDALRYTIVLFTCGDQLQDGIEEYISDSKDLQELVDKFSGRYHVFNNKSDERLQVTELLNKIQNMTEQNGGNYYTNEMFEQAEKAIEKQKQQLLREKEEEIIKEQQKLEEKLKAKYQQELNEMKAMSEKEMKEMADKQHFHTLLSNNKSKYSSCKIMTFDQIKHIIYLEQ</sequence>
<evidence type="ECO:0000259" key="5">
    <source>
        <dbReference type="PROSITE" id="PS51720"/>
    </source>
</evidence>
<dbReference type="Proteomes" id="UP000261600">
    <property type="component" value="Unplaced"/>
</dbReference>
<evidence type="ECO:0000256" key="1">
    <source>
        <dbReference type="ARBA" id="ARBA00008535"/>
    </source>
</evidence>
<dbReference type="Ensembl" id="ENSMALT00000027439.1">
    <property type="protein sequence ID" value="ENSMALP00000026942.1"/>
    <property type="gene ID" value="ENSMALG00000018675.1"/>
</dbReference>
<reference evidence="6" key="2">
    <citation type="submission" date="2025-09" db="UniProtKB">
        <authorList>
            <consortium name="Ensembl"/>
        </authorList>
    </citation>
    <scope>IDENTIFICATION</scope>
</reference>
<dbReference type="PANTHER" id="PTHR10903">
    <property type="entry name" value="GTPASE, IMAP FAMILY MEMBER-RELATED"/>
    <property type="match status" value="1"/>
</dbReference>
<proteinExistence type="inferred from homology"/>
<evidence type="ECO:0000256" key="2">
    <source>
        <dbReference type="ARBA" id="ARBA00022741"/>
    </source>
</evidence>